<keyword evidence="3" id="KW-1185">Reference proteome</keyword>
<sequence>MLIQIDSLTPGQQYRVYAAQSAIVLAGEYVGNVVIKGVDGKQFDVQSLTKPIPNTGYVLAETNVLTAPITIADSMVPGANDKLVPFVIYIVSTKIPASPVISAQLAGSHVDSSIAKMSADSCTVLSNAIRMELSELNISPNGELMVKSAGYDATSHDYTVLSVNQNAVGCKLTVEGPIASLHNPLGSSANFTFTLAFDTPPHTILAPGASAVFLSQGWLSKHESCETLHGIISSIGHPCTTVNVTIDQGLIREAPRFMVQIESVDLLDILTTTERPATNMKPDPYCNCTVDKSGAPNGWRYNDIWLDVVVIVDATAAMGVDDVANAEYLVDSLISDGVSDFLITDPTKTYSTRIGVIEMTDSARVLYNLNMTKTDKIQGKITMKMGVEGINVIDAFDAAMNMFNGASTPDRTYTRQVIFYITDSNPTQDLASLNKFKQKGIIIVNSAVHRTGLWNLASEGYFFIESSTKHVLRAFCKANCFCKPGKQAYGGSDPAITAGGGCYSSYPKGSSFSNAQSTCASEGGIATDHDGEKGAFLNRGEFAILRNHRMDDDVSALKDASSKSDYFWIGFSKSDDGSWKWEDKAGFTTEINSTDSYTNWNEGEPNSASVSKCAYVDSTTPGLSWGSGNCNVAFPFVCEDIEVDSLSPGQQYRVYATQSAQNSAGEYVGNVVITGADGTHFELSLAKPIPNTGYVLAETNILTAPITIADTTEPAKNVKLVPFVIYIVSTKISASPVISALLAGSHVDSSITKVGFLGELTVSTAGYDSFSQDYTVLSVNKYQTGSKLTVEGPIVTLNNPAASPANFTFDLSFDAAPHGHLAPGAMTVFLSQGWLSEQASYDSDYPLDTAQFSSCTLDGIIFVLEPPCTSINLTVDKALINGAPPRFMVQIETIDFLALQTTTERTPMSKPADPYCNCAVDKQWAPDGWRYNDIWLDIVIIVDASEAMDEEPLANAIYLVDTLISDGYSDFLITDTTNPFSTRIAVIEMTDTAKVLYNLNMTKADKVQGKIATKKGRLQRSHGHVQRRFNTGQGQHSPNCILPHRHGTELHFAVCFRKQDLTPLNQFKQSKGVIIVNSGLQSSSLLSLASKGYYFLNLNNKHALRAFCKANCFCKPGKQAYGGSDPAITAGGGCYSSYPKGFSFSNAQTTCASEGGIIAVDHDGKKGEFLNRGEFTTLRNNRMKDGIAVLIDSSSKSDYFWIGFSKSDDGSWKREDKSIDSYTNWNVGEPNSATVSKCVYVDTTSSNLAWGAGNCNVAFPFVCEDLPCSLSNGQPIVNQKVFPALSTHLPNLRLQEMLSSQTWNNKLTTEAEKVAAHCEPTPSSPGQNTLYFPGTVHLFSKSSMVSYSAKYWCVEMVYRAWRSMNRTVPIEDSGVTEAIQMARPETREVGCAVSFCGVDDESALVAAATPPIPRDSPSATLSRRAQVREESSRPTTKTRKEPSLIKSTDSYTNWEADEPNSAAVAKCAYVDSSTKDLACQNAVGSKLTIEGPIATLHNSLGSIANFTFTLEHNVASDRDLTPGALTSILSQGWLTLNKSYDSDYPHDPAPFGRRYNFGRPARIRFSTENNFPLGISCELWCERGKEAPIGPYTYNDIWLDVAVIVDASEAMNDAALKSAGALVDSLISDGISDFLITDTKKKFSTRIGVIEMTDSARVLYNLNMTNADKIQGKIAIKKGVKEINVIDAFNAATNMFNGAPISDRAYTRQVVFYITETNPHNSKKKIFLKVYCTSPRKIE</sequence>
<evidence type="ECO:0000313" key="3">
    <source>
        <dbReference type="Proteomes" id="UP000005239"/>
    </source>
</evidence>
<dbReference type="SUPFAM" id="SSF53300">
    <property type="entry name" value="vWA-like"/>
    <property type="match status" value="3"/>
</dbReference>
<gene>
    <name evidence="2" type="primary">WBGene00275531</name>
</gene>
<dbReference type="InterPro" id="IPR036465">
    <property type="entry name" value="vWFA_dom_sf"/>
</dbReference>
<dbReference type="Pfam" id="PF00059">
    <property type="entry name" value="Lectin_C"/>
    <property type="match status" value="2"/>
</dbReference>
<dbReference type="OrthoDB" id="7357196at2759"/>
<dbReference type="InterPro" id="IPR018378">
    <property type="entry name" value="C-type_lectin_CS"/>
</dbReference>
<dbReference type="SUPFAM" id="SSF55797">
    <property type="entry name" value="PR-1-like"/>
    <property type="match status" value="1"/>
</dbReference>
<organism evidence="2 3">
    <name type="scientific">Pristionchus pacificus</name>
    <name type="common">Parasitic nematode worm</name>
    <dbReference type="NCBI Taxonomy" id="54126"/>
    <lineage>
        <taxon>Eukaryota</taxon>
        <taxon>Metazoa</taxon>
        <taxon>Ecdysozoa</taxon>
        <taxon>Nematoda</taxon>
        <taxon>Chromadorea</taxon>
        <taxon>Rhabditida</taxon>
        <taxon>Rhabditina</taxon>
        <taxon>Diplogasteromorpha</taxon>
        <taxon>Diplogasteroidea</taxon>
        <taxon>Neodiplogasteridae</taxon>
        <taxon>Pristionchus</taxon>
    </lineage>
</organism>
<reference evidence="3" key="1">
    <citation type="journal article" date="2008" name="Nat. Genet.">
        <title>The Pristionchus pacificus genome provides a unique perspective on nematode lifestyle and parasitism.</title>
        <authorList>
            <person name="Dieterich C."/>
            <person name="Clifton S.W."/>
            <person name="Schuster L.N."/>
            <person name="Chinwalla A."/>
            <person name="Delehaunty K."/>
            <person name="Dinkelacker I."/>
            <person name="Fulton L."/>
            <person name="Fulton R."/>
            <person name="Godfrey J."/>
            <person name="Minx P."/>
            <person name="Mitreva M."/>
            <person name="Roeseler W."/>
            <person name="Tian H."/>
            <person name="Witte H."/>
            <person name="Yang S.P."/>
            <person name="Wilson R.K."/>
            <person name="Sommer R.J."/>
        </authorList>
    </citation>
    <scope>NUCLEOTIDE SEQUENCE [LARGE SCALE GENOMIC DNA]</scope>
    <source>
        <strain evidence="3">PS312</strain>
    </source>
</reference>
<dbReference type="CDD" id="cd00198">
    <property type="entry name" value="vWFA"/>
    <property type="match status" value="1"/>
</dbReference>
<dbReference type="SMART" id="SM00034">
    <property type="entry name" value="CLECT"/>
    <property type="match status" value="2"/>
</dbReference>
<proteinExistence type="predicted"/>
<feature type="region of interest" description="Disordered" evidence="1">
    <location>
        <begin position="1409"/>
        <end position="1445"/>
    </location>
</feature>
<dbReference type="Gene3D" id="3.40.33.10">
    <property type="entry name" value="CAP"/>
    <property type="match status" value="1"/>
</dbReference>
<dbReference type="PROSITE" id="PS50041">
    <property type="entry name" value="C_TYPE_LECTIN_2"/>
    <property type="match status" value="2"/>
</dbReference>
<dbReference type="Pfam" id="PF00188">
    <property type="entry name" value="CAP"/>
    <property type="match status" value="1"/>
</dbReference>
<dbReference type="Pfam" id="PF00092">
    <property type="entry name" value="VWA"/>
    <property type="match status" value="1"/>
</dbReference>
<feature type="compositionally biased region" description="Basic and acidic residues" evidence="1">
    <location>
        <begin position="1426"/>
        <end position="1443"/>
    </location>
</feature>
<dbReference type="Proteomes" id="UP000005239">
    <property type="component" value="Unassembled WGS sequence"/>
</dbReference>
<dbReference type="CDD" id="cd00037">
    <property type="entry name" value="CLECT"/>
    <property type="match status" value="2"/>
</dbReference>
<dbReference type="InterPro" id="IPR016186">
    <property type="entry name" value="C-type_lectin-like/link_sf"/>
</dbReference>
<accession>A0A2A6BT99</accession>
<dbReference type="Gene3D" id="3.10.100.10">
    <property type="entry name" value="Mannose-Binding Protein A, subunit A"/>
    <property type="match status" value="2"/>
</dbReference>
<dbReference type="EnsemblMetazoa" id="PPA37162.1">
    <property type="protein sequence ID" value="PPA37162.1"/>
    <property type="gene ID" value="WBGene00275531"/>
</dbReference>
<reference evidence="2" key="2">
    <citation type="submission" date="2022-06" db="UniProtKB">
        <authorList>
            <consortium name="EnsemblMetazoa"/>
        </authorList>
    </citation>
    <scope>IDENTIFICATION</scope>
    <source>
        <strain evidence="2">PS312</strain>
    </source>
</reference>
<dbReference type="InterPro" id="IPR001304">
    <property type="entry name" value="C-type_lectin-like"/>
</dbReference>
<dbReference type="PROSITE" id="PS00615">
    <property type="entry name" value="C_TYPE_LECTIN_1"/>
    <property type="match status" value="1"/>
</dbReference>
<protein>
    <submittedName>
        <fullName evidence="2">C-type lectin</fullName>
    </submittedName>
</protein>
<dbReference type="InterPro" id="IPR035940">
    <property type="entry name" value="CAP_sf"/>
</dbReference>
<dbReference type="Gene3D" id="3.40.50.410">
    <property type="entry name" value="von Willebrand factor, type A domain"/>
    <property type="match status" value="2"/>
</dbReference>
<evidence type="ECO:0000313" key="2">
    <source>
        <dbReference type="EnsemblMetazoa" id="PPA37162.1"/>
    </source>
</evidence>
<dbReference type="PROSITE" id="PS50234">
    <property type="entry name" value="VWFA"/>
    <property type="match status" value="1"/>
</dbReference>
<dbReference type="InterPro" id="IPR014044">
    <property type="entry name" value="CAP_dom"/>
</dbReference>
<dbReference type="InterPro" id="IPR002035">
    <property type="entry name" value="VWF_A"/>
</dbReference>
<dbReference type="SUPFAM" id="SSF56436">
    <property type="entry name" value="C-type lectin-like"/>
    <property type="match status" value="2"/>
</dbReference>
<dbReference type="PANTHER" id="PTHR31024:SF3">
    <property type="entry name" value="C-TYPE LECTIN-RELATED"/>
    <property type="match status" value="1"/>
</dbReference>
<name>A0A2A6BT99_PRIPA</name>
<evidence type="ECO:0000256" key="1">
    <source>
        <dbReference type="SAM" id="MobiDB-lite"/>
    </source>
</evidence>
<accession>A0A8R1YVA1</accession>
<dbReference type="InterPro" id="IPR016187">
    <property type="entry name" value="CTDL_fold"/>
</dbReference>
<dbReference type="PANTHER" id="PTHR31024">
    <property type="entry name" value="C-TYPE LECTIN"/>
    <property type="match status" value="1"/>
</dbReference>